<feature type="transmembrane region" description="Helical" evidence="2">
    <location>
        <begin position="179"/>
        <end position="200"/>
    </location>
</feature>
<name>A0A5E7F269_PSEFL</name>
<proteinExistence type="predicted"/>
<dbReference type="SUPFAM" id="SSF56399">
    <property type="entry name" value="ADP-ribosylation"/>
    <property type="match status" value="1"/>
</dbReference>
<evidence type="ECO:0000313" key="4">
    <source>
        <dbReference type="Proteomes" id="UP000409037"/>
    </source>
</evidence>
<dbReference type="EMBL" id="CABVHU010000016">
    <property type="protein sequence ID" value="VVO33448.1"/>
    <property type="molecule type" value="Genomic_DNA"/>
</dbReference>
<evidence type="ECO:0008006" key="5">
    <source>
        <dbReference type="Google" id="ProtNLM"/>
    </source>
</evidence>
<feature type="region of interest" description="Disordered" evidence="1">
    <location>
        <begin position="236"/>
        <end position="281"/>
    </location>
</feature>
<feature type="region of interest" description="Disordered" evidence="1">
    <location>
        <begin position="299"/>
        <end position="318"/>
    </location>
</feature>
<dbReference type="RefSeq" id="WP_150800359.1">
    <property type="nucleotide sequence ID" value="NZ_CABVHU010000016.1"/>
</dbReference>
<keyword evidence="2" id="KW-0472">Membrane</keyword>
<reference evidence="3 4" key="1">
    <citation type="submission" date="2019-09" db="EMBL/GenBank/DDBJ databases">
        <authorList>
            <person name="Chandra G."/>
            <person name="Truman W A."/>
        </authorList>
    </citation>
    <scope>NUCLEOTIDE SEQUENCE [LARGE SCALE GENOMIC DNA]</scope>
    <source>
        <strain evidence="3">PS833</strain>
    </source>
</reference>
<accession>A0A5E7F269</accession>
<organism evidence="3 4">
    <name type="scientific">Pseudomonas fluorescens</name>
    <dbReference type="NCBI Taxonomy" id="294"/>
    <lineage>
        <taxon>Bacteria</taxon>
        <taxon>Pseudomonadati</taxon>
        <taxon>Pseudomonadota</taxon>
        <taxon>Gammaproteobacteria</taxon>
        <taxon>Pseudomonadales</taxon>
        <taxon>Pseudomonadaceae</taxon>
        <taxon>Pseudomonas</taxon>
    </lineage>
</organism>
<keyword evidence="2" id="KW-0812">Transmembrane</keyword>
<dbReference type="NCBIfam" id="TIGR03696">
    <property type="entry name" value="Rhs_assc_core"/>
    <property type="match status" value="1"/>
</dbReference>
<dbReference type="InterPro" id="IPR022385">
    <property type="entry name" value="Rhs_assc_core"/>
</dbReference>
<sequence>MPTSTCEILLGRYHYDPLDRLVDCAPLEQAAIQRYYCKTRLSTELQGTTQRTIVQHDDQLLAQQQREGDKMTASLLATDQQRSVLNALDADRPHPLAYTPYGHRPPENGLLSLLGFTGERPDAVTGHYHLGNGYRQFNPVLMRFNSPDSWSPFKEGGLNTYTYCVGDPVNKADPNGHSFLSLVLLAGGIGSIVGGSIILSDKDPSPLSFVAGVALIGFGVFLTAGGLMPVLSKSGGLSRAPYTPPPRRSSFPLQDLTPPAAPYRPTARKPPSSRGDSIRSRSNFVATYVSETEPTTLTRNSANIGASHSTGNRNITFDTNSSYREYYSSSRNSTHTTTTTNIRTS</sequence>
<evidence type="ECO:0000313" key="3">
    <source>
        <dbReference type="EMBL" id="VVO33448.1"/>
    </source>
</evidence>
<feature type="transmembrane region" description="Helical" evidence="2">
    <location>
        <begin position="206"/>
        <end position="231"/>
    </location>
</feature>
<feature type="region of interest" description="Disordered" evidence="1">
    <location>
        <begin position="326"/>
        <end position="345"/>
    </location>
</feature>
<gene>
    <name evidence="3" type="ORF">PS833_05183</name>
</gene>
<evidence type="ECO:0000256" key="1">
    <source>
        <dbReference type="SAM" id="MobiDB-lite"/>
    </source>
</evidence>
<dbReference type="OrthoDB" id="5905222at2"/>
<dbReference type="AlphaFoldDB" id="A0A5E7F269"/>
<protein>
    <recommendedName>
        <fullName evidence="5">RHS repeat-associated core domain-containing protein</fullName>
    </recommendedName>
</protein>
<dbReference type="Gene3D" id="2.180.10.10">
    <property type="entry name" value="RHS repeat-associated core"/>
    <property type="match status" value="1"/>
</dbReference>
<evidence type="ECO:0000256" key="2">
    <source>
        <dbReference type="SAM" id="Phobius"/>
    </source>
</evidence>
<dbReference type="Proteomes" id="UP000409037">
    <property type="component" value="Unassembled WGS sequence"/>
</dbReference>
<keyword evidence="2" id="KW-1133">Transmembrane helix</keyword>